<dbReference type="EMBL" id="JAODUO010001881">
    <property type="protein sequence ID" value="KAK2157393.1"/>
    <property type="molecule type" value="Genomic_DNA"/>
</dbReference>
<organism evidence="1 2">
    <name type="scientific">Ridgeia piscesae</name>
    <name type="common">Tubeworm</name>
    <dbReference type="NCBI Taxonomy" id="27915"/>
    <lineage>
        <taxon>Eukaryota</taxon>
        <taxon>Metazoa</taxon>
        <taxon>Spiralia</taxon>
        <taxon>Lophotrochozoa</taxon>
        <taxon>Annelida</taxon>
        <taxon>Polychaeta</taxon>
        <taxon>Sedentaria</taxon>
        <taxon>Canalipalpata</taxon>
        <taxon>Sabellida</taxon>
        <taxon>Siboglinidae</taxon>
        <taxon>Ridgeia</taxon>
    </lineage>
</organism>
<evidence type="ECO:0000313" key="1">
    <source>
        <dbReference type="EMBL" id="KAK2157393.1"/>
    </source>
</evidence>
<keyword evidence="2" id="KW-1185">Reference proteome</keyword>
<dbReference type="Proteomes" id="UP001209878">
    <property type="component" value="Unassembled WGS sequence"/>
</dbReference>
<comment type="caution">
    <text evidence="1">The sequence shown here is derived from an EMBL/GenBank/DDBJ whole genome shotgun (WGS) entry which is preliminary data.</text>
</comment>
<accession>A0AAD9JRQ5</accession>
<sequence length="108" mass="12398">MIVVPSGVNIVGSRRRVSGDAQTAYGSGVYESRYYRRQETIVNPFPYVLVTSPRTACPDGIVLVIVVHSHPSYYDRRDAISSFVRCENETHRYIFLNERLSEHFIVFL</sequence>
<reference evidence="1" key="1">
    <citation type="journal article" date="2023" name="Mol. Biol. Evol.">
        <title>Third-Generation Sequencing Reveals the Adaptive Role of the Epigenome in Three Deep-Sea Polychaetes.</title>
        <authorList>
            <person name="Perez M."/>
            <person name="Aroh O."/>
            <person name="Sun Y."/>
            <person name="Lan Y."/>
            <person name="Juniper S.K."/>
            <person name="Young C.R."/>
            <person name="Angers B."/>
            <person name="Qian P.Y."/>
        </authorList>
    </citation>
    <scope>NUCLEOTIDE SEQUENCE</scope>
    <source>
        <strain evidence="1">R07B-5</strain>
    </source>
</reference>
<evidence type="ECO:0000313" key="2">
    <source>
        <dbReference type="Proteomes" id="UP001209878"/>
    </source>
</evidence>
<dbReference type="AlphaFoldDB" id="A0AAD9JRQ5"/>
<proteinExistence type="predicted"/>
<name>A0AAD9JRQ5_RIDPI</name>
<gene>
    <name evidence="1" type="ORF">NP493_1883g00000</name>
</gene>
<protein>
    <submittedName>
        <fullName evidence="1">Uncharacterized protein</fullName>
    </submittedName>
</protein>